<evidence type="ECO:0000313" key="10">
    <source>
        <dbReference type="EMBL" id="UUI76045.1"/>
    </source>
</evidence>
<comment type="similarity">
    <text evidence="6">Belongs to the methyltransferase superfamily. RsmI family.</text>
</comment>
<dbReference type="InterPro" id="IPR053910">
    <property type="entry name" value="RsmI_HTH"/>
</dbReference>
<dbReference type="InterPro" id="IPR000878">
    <property type="entry name" value="4pyrrol_Mease"/>
</dbReference>
<dbReference type="Proteomes" id="UP001316189">
    <property type="component" value="Chromosome"/>
</dbReference>
<evidence type="ECO:0000256" key="7">
    <source>
        <dbReference type="SAM" id="MobiDB-lite"/>
    </source>
</evidence>
<comment type="subcellular location">
    <subcellularLocation>
        <location evidence="6">Cytoplasm</location>
    </subcellularLocation>
</comment>
<dbReference type="Gene3D" id="3.30.950.10">
    <property type="entry name" value="Methyltransferase, Cobalt-precorrin-4 Transmethylase, Domain 2"/>
    <property type="match status" value="1"/>
</dbReference>
<keyword evidence="4 6" id="KW-0808">Transferase</keyword>
<feature type="region of interest" description="Disordered" evidence="7">
    <location>
        <begin position="1"/>
        <end position="20"/>
    </location>
</feature>
<keyword evidence="11" id="KW-1185">Reference proteome</keyword>
<keyword evidence="3 6" id="KW-0489">Methyltransferase</keyword>
<evidence type="ECO:0000259" key="9">
    <source>
        <dbReference type="Pfam" id="PF23016"/>
    </source>
</evidence>
<feature type="domain" description="RsmI HTH" evidence="9">
    <location>
        <begin position="250"/>
        <end position="292"/>
    </location>
</feature>
<dbReference type="NCBIfam" id="TIGR00096">
    <property type="entry name" value="16S rRNA (cytidine(1402)-2'-O)-methyltransferase"/>
    <property type="match status" value="1"/>
</dbReference>
<dbReference type="PANTHER" id="PTHR46111">
    <property type="entry name" value="RIBOSOMAL RNA SMALL SUBUNIT METHYLTRANSFERASE I"/>
    <property type="match status" value="1"/>
</dbReference>
<dbReference type="PANTHER" id="PTHR46111:SF1">
    <property type="entry name" value="RIBOSOMAL RNA SMALL SUBUNIT METHYLTRANSFERASE I"/>
    <property type="match status" value="1"/>
</dbReference>
<dbReference type="SUPFAM" id="SSF53790">
    <property type="entry name" value="Tetrapyrrole methylase"/>
    <property type="match status" value="1"/>
</dbReference>
<dbReference type="Pfam" id="PF00590">
    <property type="entry name" value="TP_methylase"/>
    <property type="match status" value="1"/>
</dbReference>
<gene>
    <name evidence="6 10" type="primary">rsmI</name>
    <name evidence="10" type="ORF">NP064_03820</name>
</gene>
<protein>
    <recommendedName>
        <fullName evidence="6">Ribosomal RNA small subunit methyltransferase I</fullName>
        <ecNumber evidence="6">2.1.1.198</ecNumber>
    </recommendedName>
    <alternativeName>
        <fullName evidence="6">16S rRNA 2'-O-ribose C1402 methyltransferase</fullName>
    </alternativeName>
    <alternativeName>
        <fullName evidence="6">rRNA (cytidine-2'-O-)-methyltransferase RsmI</fullName>
    </alternativeName>
</protein>
<feature type="domain" description="Tetrapyrrole methylase" evidence="8">
    <location>
        <begin position="20"/>
        <end position="222"/>
    </location>
</feature>
<dbReference type="PIRSF" id="PIRSF005917">
    <property type="entry name" value="MTase_YraL"/>
    <property type="match status" value="1"/>
</dbReference>
<proteinExistence type="inferred from homology"/>
<evidence type="ECO:0000256" key="3">
    <source>
        <dbReference type="ARBA" id="ARBA00022603"/>
    </source>
</evidence>
<comment type="catalytic activity">
    <reaction evidence="6">
        <text>cytidine(1402) in 16S rRNA + S-adenosyl-L-methionine = 2'-O-methylcytidine(1402) in 16S rRNA + S-adenosyl-L-homocysteine + H(+)</text>
        <dbReference type="Rhea" id="RHEA:42924"/>
        <dbReference type="Rhea" id="RHEA-COMP:10285"/>
        <dbReference type="Rhea" id="RHEA-COMP:10286"/>
        <dbReference type="ChEBI" id="CHEBI:15378"/>
        <dbReference type="ChEBI" id="CHEBI:57856"/>
        <dbReference type="ChEBI" id="CHEBI:59789"/>
        <dbReference type="ChEBI" id="CHEBI:74495"/>
        <dbReference type="ChEBI" id="CHEBI:82748"/>
        <dbReference type="EC" id="2.1.1.198"/>
    </reaction>
</comment>
<dbReference type="GO" id="GO:0032259">
    <property type="term" value="P:methylation"/>
    <property type="evidence" value="ECO:0007669"/>
    <property type="project" value="UniProtKB-KW"/>
</dbReference>
<dbReference type="RefSeq" id="WP_227567836.1">
    <property type="nucleotide sequence ID" value="NZ_CP101988.1"/>
</dbReference>
<dbReference type="InterPro" id="IPR014776">
    <property type="entry name" value="4pyrrole_Mease_sub2"/>
</dbReference>
<feature type="compositionally biased region" description="Pro residues" evidence="7">
    <location>
        <begin position="1"/>
        <end position="10"/>
    </location>
</feature>
<name>A0ABY5L3L5_9CELL</name>
<evidence type="ECO:0000256" key="5">
    <source>
        <dbReference type="ARBA" id="ARBA00022691"/>
    </source>
</evidence>
<dbReference type="HAMAP" id="MF_01877">
    <property type="entry name" value="16SrRNA_methyltr_I"/>
    <property type="match status" value="1"/>
</dbReference>
<evidence type="ECO:0000259" key="8">
    <source>
        <dbReference type="Pfam" id="PF00590"/>
    </source>
</evidence>
<comment type="function">
    <text evidence="6">Catalyzes the 2'-O-methylation of the ribose of cytidine 1402 (C1402) in 16S rRNA.</text>
</comment>
<dbReference type="InterPro" id="IPR014777">
    <property type="entry name" value="4pyrrole_Mease_sub1"/>
</dbReference>
<dbReference type="EMBL" id="CP101988">
    <property type="protein sequence ID" value="UUI76045.1"/>
    <property type="molecule type" value="Genomic_DNA"/>
</dbReference>
<sequence>MTSPLEPAPTSPSTSSGTGRLVLAATPIGDVEDASLRLRRLLAEADVVAAEDTRRLRALAARMGVVIGGRVISYHEHNESERAGDLLEVVAGGGTVLVVTDAGMPAVSDPGFRVVEAAVEAGLPVTAAPGPSAVLTALALSGLPTDRFCFEGFPPRKPGERARALAELATERRTLVFFEAPHRLADTLAAMAEAFGAQRPAAVCRELTKTYEEVRRGPLGELLAWAQAGEVRGEIAVVVGGDVDRAPVSTADLVAEVLARADSGERLKDAVSEVAEAAQVPKRDLYAAALAARKR</sequence>
<keyword evidence="2 6" id="KW-0698">rRNA processing</keyword>
<evidence type="ECO:0000256" key="2">
    <source>
        <dbReference type="ARBA" id="ARBA00022552"/>
    </source>
</evidence>
<dbReference type="GO" id="GO:0008168">
    <property type="term" value="F:methyltransferase activity"/>
    <property type="evidence" value="ECO:0007669"/>
    <property type="project" value="UniProtKB-KW"/>
</dbReference>
<keyword evidence="5 6" id="KW-0949">S-adenosyl-L-methionine</keyword>
<accession>A0ABY5L3L5</accession>
<evidence type="ECO:0000256" key="4">
    <source>
        <dbReference type="ARBA" id="ARBA00022679"/>
    </source>
</evidence>
<dbReference type="InterPro" id="IPR008189">
    <property type="entry name" value="rRNA_ssu_MeTfrase_I"/>
</dbReference>
<dbReference type="EC" id="2.1.1.198" evidence="6"/>
<evidence type="ECO:0000313" key="11">
    <source>
        <dbReference type="Proteomes" id="UP001316189"/>
    </source>
</evidence>
<evidence type="ECO:0000256" key="6">
    <source>
        <dbReference type="HAMAP-Rule" id="MF_01877"/>
    </source>
</evidence>
<dbReference type="InterPro" id="IPR035996">
    <property type="entry name" value="4pyrrol_Methylase_sf"/>
</dbReference>
<dbReference type="CDD" id="cd11648">
    <property type="entry name" value="RsmI"/>
    <property type="match status" value="1"/>
</dbReference>
<dbReference type="Pfam" id="PF23016">
    <property type="entry name" value="RsmI_C"/>
    <property type="match status" value="1"/>
</dbReference>
<organism evidence="10 11">
    <name type="scientific">Cellulomonas chengniuliangii</name>
    <dbReference type="NCBI Taxonomy" id="2968084"/>
    <lineage>
        <taxon>Bacteria</taxon>
        <taxon>Bacillati</taxon>
        <taxon>Actinomycetota</taxon>
        <taxon>Actinomycetes</taxon>
        <taxon>Micrococcales</taxon>
        <taxon>Cellulomonadaceae</taxon>
        <taxon>Cellulomonas</taxon>
    </lineage>
</organism>
<reference evidence="10 11" key="1">
    <citation type="submission" date="2022-07" db="EMBL/GenBank/DDBJ databases">
        <title>Novel species in genus cellulomonas.</title>
        <authorList>
            <person name="Ye L."/>
        </authorList>
    </citation>
    <scope>NUCLEOTIDE SEQUENCE [LARGE SCALE GENOMIC DNA]</scope>
    <source>
        <strain evidence="11">zg-Y338</strain>
    </source>
</reference>
<dbReference type="Gene3D" id="3.40.1010.10">
    <property type="entry name" value="Cobalt-precorrin-4 Transmethylase, Domain 1"/>
    <property type="match status" value="1"/>
</dbReference>
<keyword evidence="1 6" id="KW-0963">Cytoplasm</keyword>
<evidence type="ECO:0000256" key="1">
    <source>
        <dbReference type="ARBA" id="ARBA00022490"/>
    </source>
</evidence>